<name>A0A560LY62_9BRAD</name>
<dbReference type="Proteomes" id="UP000321304">
    <property type="component" value="Unassembled WGS sequence"/>
</dbReference>
<evidence type="ECO:0000313" key="2">
    <source>
        <dbReference type="Proteomes" id="UP000321304"/>
    </source>
</evidence>
<sequence length="666" mass="72159">MANTPPVVSIGNHSLLSNHWQKIQPWLTYSDADGNPAQSFEFFDSGASATSGYFWTPTNTHWAANTIIDVAASDLSDVWLSSGSVSGSETMWVRAFDGTDWSSWTSFILTTTPNTPPVAAINDQSLHVNTWAKVENWLSYSDANGDAATKYQFWDSGTSATSAYFWTPTNSHWAANTTIEVSAADLTNVWVQGGSTTGSETMWVRAFDGSDWGSWDSFTLTTTNSAPVVTTGDHSVHMGQWVTVGNWLTTSDADNDAITKYQFWDSGTAATSAYFWTPTNSHWDANTTIDVSAADLANVWIQGGSATGSETMWVRAFDGTSWSNWDSFTVTSTVNTPPVATINDQSVHVNTWVKPENWLSTSDAEGDTITKYQFWDGSSGATSAYFWTPTNEHWAAGTPIDVSASDLDSLWIQGGSATGSETMYVRAFDGTAWGNWDAFTLTSTNTAPTVAINDHTLNAAQWAQLVNWTSASDADGDPITKYQFWDGGSAANSAYFWTSTNSHWAAATPIEVSASDLADVWVRGGTAGGSESMYVRAFDGTSWSSWDSFNLTTLPNHAPAVSINDQTLHVNEWSQLSNLVSYSDADGNPATEYQFWDGSAAANSGYFWTSANSHWPAATVIDVGAADLGDVWMRGGAATGTDTMYVRAFDGIDWSSWHAFALTTIV</sequence>
<keyword evidence="2" id="KW-1185">Reference proteome</keyword>
<proteinExistence type="predicted"/>
<evidence type="ECO:0000313" key="1">
    <source>
        <dbReference type="EMBL" id="TWC00373.1"/>
    </source>
</evidence>
<dbReference type="AlphaFoldDB" id="A0A560LY62"/>
<organism evidence="1 2">
    <name type="scientific">Bradyrhizobium macuxiense</name>
    <dbReference type="NCBI Taxonomy" id="1755647"/>
    <lineage>
        <taxon>Bacteria</taxon>
        <taxon>Pseudomonadati</taxon>
        <taxon>Pseudomonadota</taxon>
        <taxon>Alphaproteobacteria</taxon>
        <taxon>Hyphomicrobiales</taxon>
        <taxon>Nitrobacteraceae</taxon>
        <taxon>Bradyrhizobium</taxon>
    </lineage>
</organism>
<gene>
    <name evidence="1" type="ORF">FBZ93_105170</name>
</gene>
<dbReference type="RefSeq" id="WP_246667495.1">
    <property type="nucleotide sequence ID" value="NZ_VITY01000005.1"/>
</dbReference>
<accession>A0A560LY62</accession>
<dbReference type="EMBL" id="VITY01000005">
    <property type="protein sequence ID" value="TWC00373.1"/>
    <property type="molecule type" value="Genomic_DNA"/>
</dbReference>
<comment type="caution">
    <text evidence="1">The sequence shown here is derived from an EMBL/GenBank/DDBJ whole genome shotgun (WGS) entry which is preliminary data.</text>
</comment>
<protein>
    <submittedName>
        <fullName evidence="1">Uncharacterized protein</fullName>
    </submittedName>
</protein>
<reference evidence="1 2" key="1">
    <citation type="submission" date="2019-06" db="EMBL/GenBank/DDBJ databases">
        <title>Genomic Encyclopedia of Type Strains, Phase IV (KMG-V): Genome sequencing to study the core and pangenomes of soil and plant-associated prokaryotes.</title>
        <authorList>
            <person name="Whitman W."/>
        </authorList>
    </citation>
    <scope>NUCLEOTIDE SEQUENCE [LARGE SCALE GENOMIC DNA]</scope>
    <source>
        <strain evidence="1 2">BR 10355</strain>
    </source>
</reference>